<dbReference type="RefSeq" id="WP_019020714.1">
    <property type="nucleotide sequence ID" value="NZ_JBHRUH010000013.1"/>
</dbReference>
<accession>A0ABV7M1G3</accession>
<keyword evidence="2" id="KW-1185">Reference proteome</keyword>
<evidence type="ECO:0000313" key="2">
    <source>
        <dbReference type="Proteomes" id="UP001595640"/>
    </source>
</evidence>
<evidence type="ECO:0000313" key="1">
    <source>
        <dbReference type="EMBL" id="MFC3292102.1"/>
    </source>
</evidence>
<organism evidence="1 2">
    <name type="scientific">Modicisalibacter luteus</name>
    <dbReference type="NCBI Taxonomy" id="453962"/>
    <lineage>
        <taxon>Bacteria</taxon>
        <taxon>Pseudomonadati</taxon>
        <taxon>Pseudomonadota</taxon>
        <taxon>Gammaproteobacteria</taxon>
        <taxon>Oceanospirillales</taxon>
        <taxon>Halomonadaceae</taxon>
        <taxon>Modicisalibacter</taxon>
    </lineage>
</organism>
<sequence length="61" mass="7010">MNKVEQTVDTTRLRLGISQQRRKEDGPMSVEQAANLRRAAEYAARRSGIKEALLQLWKVIQ</sequence>
<reference evidence="2" key="1">
    <citation type="journal article" date="2019" name="Int. J. Syst. Evol. Microbiol.">
        <title>The Global Catalogue of Microorganisms (GCM) 10K type strain sequencing project: providing services to taxonomists for standard genome sequencing and annotation.</title>
        <authorList>
            <consortium name="The Broad Institute Genomics Platform"/>
            <consortium name="The Broad Institute Genome Sequencing Center for Infectious Disease"/>
            <person name="Wu L."/>
            <person name="Ma J."/>
        </authorList>
    </citation>
    <scope>NUCLEOTIDE SEQUENCE [LARGE SCALE GENOMIC DNA]</scope>
    <source>
        <strain evidence="2">KCTC 12847</strain>
    </source>
</reference>
<dbReference type="Proteomes" id="UP001595640">
    <property type="component" value="Unassembled WGS sequence"/>
</dbReference>
<dbReference type="EMBL" id="JBHRUH010000013">
    <property type="protein sequence ID" value="MFC3292102.1"/>
    <property type="molecule type" value="Genomic_DNA"/>
</dbReference>
<gene>
    <name evidence="1" type="ORF">ACFOEI_08465</name>
</gene>
<proteinExistence type="predicted"/>
<name>A0ABV7M1G3_9GAMM</name>
<comment type="caution">
    <text evidence="1">The sequence shown here is derived from an EMBL/GenBank/DDBJ whole genome shotgun (WGS) entry which is preliminary data.</text>
</comment>
<protein>
    <submittedName>
        <fullName evidence="1">Uncharacterized protein</fullName>
    </submittedName>
</protein>